<dbReference type="GO" id="GO:0003676">
    <property type="term" value="F:nucleic acid binding"/>
    <property type="evidence" value="ECO:0007669"/>
    <property type="project" value="InterPro"/>
</dbReference>
<dbReference type="InterPro" id="IPR003156">
    <property type="entry name" value="DHHA1_dom"/>
</dbReference>
<dbReference type="Proteomes" id="UP000052015">
    <property type="component" value="Unassembled WGS sequence"/>
</dbReference>
<dbReference type="RefSeq" id="WP_057978098.1">
    <property type="nucleotide sequence ID" value="NZ_LKHP01000005.1"/>
</dbReference>
<evidence type="ECO:0000313" key="3">
    <source>
        <dbReference type="EMBL" id="KRQ86993.1"/>
    </source>
</evidence>
<dbReference type="Pfam" id="PF01368">
    <property type="entry name" value="DHH"/>
    <property type="match status" value="1"/>
</dbReference>
<dbReference type="InterPro" id="IPR038763">
    <property type="entry name" value="DHH_sf"/>
</dbReference>
<evidence type="ECO:0000259" key="2">
    <source>
        <dbReference type="Pfam" id="PF02272"/>
    </source>
</evidence>
<keyword evidence="4" id="KW-1185">Reference proteome</keyword>
<dbReference type="PANTHER" id="PTHR47618:SF1">
    <property type="entry name" value="BIFUNCTIONAL OLIGORIBONUCLEASE AND PAP PHOSPHATASE NRNA"/>
    <property type="match status" value="1"/>
</dbReference>
<dbReference type="OrthoDB" id="9803668at2"/>
<name>A0A0R3JTZ7_CALMK</name>
<dbReference type="Pfam" id="PF02272">
    <property type="entry name" value="DHHA1"/>
    <property type="match status" value="1"/>
</dbReference>
<dbReference type="GO" id="GO:0016787">
    <property type="term" value="F:hydrolase activity"/>
    <property type="evidence" value="ECO:0007669"/>
    <property type="project" value="UniProtKB-KW"/>
</dbReference>
<dbReference type="SUPFAM" id="SSF64182">
    <property type="entry name" value="DHH phosphoesterases"/>
    <property type="match status" value="1"/>
</dbReference>
<evidence type="ECO:0000313" key="4">
    <source>
        <dbReference type="Proteomes" id="UP000052015"/>
    </source>
</evidence>
<dbReference type="EMBL" id="LKHP01000005">
    <property type="protein sequence ID" value="KRQ86993.1"/>
    <property type="molecule type" value="Genomic_DNA"/>
</dbReference>
<feature type="domain" description="DDH" evidence="1">
    <location>
        <begin position="16"/>
        <end position="156"/>
    </location>
</feature>
<dbReference type="AlphaFoldDB" id="A0A0R3JTZ7"/>
<comment type="caution">
    <text evidence="3">The sequence shown here is derived from an EMBL/GenBank/DDBJ whole genome shotgun (WGS) entry which is preliminary data.</text>
</comment>
<keyword evidence="3" id="KW-0378">Hydrolase</keyword>
<sequence>MILNEIGKLISEKCNFAIISHYSPDGDAIGSSLGLYNALKEIGKNVDIFIPDNLPNRFSYLPLFDEIKNQKQYKENYECILVLDCGDEDRLGEFVDILKHTDLVINIDHHISNTLYGNINYVDSNASSVGEIIYNLLKLNGYDISKNTACCLYTSIISDTGGFKYSNTTSMTFNIAGDLINTGIDFPEINRILFDTKSVNQIKLLSLVTSTLEMHNDDKLALIYMTRDMLNKSGASEDDASEMVNLARDIETAEVGVFIKEIDDKVFRISLRSKNIVDVRLIAEKFDGGGHVRAAGCTIKGDFAEVKKRLIDEILSQWK</sequence>
<evidence type="ECO:0000259" key="1">
    <source>
        <dbReference type="Pfam" id="PF01368"/>
    </source>
</evidence>
<dbReference type="Gene3D" id="3.10.310.30">
    <property type="match status" value="1"/>
</dbReference>
<dbReference type="PANTHER" id="PTHR47618">
    <property type="entry name" value="BIFUNCTIONAL OLIGORIBONUCLEASE AND PAP PHOSPHATASE NRNA"/>
    <property type="match status" value="1"/>
</dbReference>
<dbReference type="STRING" id="908809.ABG79_01183"/>
<organism evidence="3 4">
    <name type="scientific">Caloramator mitchellensis</name>
    <dbReference type="NCBI Taxonomy" id="908809"/>
    <lineage>
        <taxon>Bacteria</taxon>
        <taxon>Bacillati</taxon>
        <taxon>Bacillota</taxon>
        <taxon>Clostridia</taxon>
        <taxon>Eubacteriales</taxon>
        <taxon>Clostridiaceae</taxon>
        <taxon>Caloramator</taxon>
    </lineage>
</organism>
<dbReference type="InterPro" id="IPR001667">
    <property type="entry name" value="DDH_dom"/>
</dbReference>
<proteinExistence type="predicted"/>
<dbReference type="PATRIC" id="fig|908809.3.peg.1192"/>
<dbReference type="Gene3D" id="3.90.1640.10">
    <property type="entry name" value="inorganic pyrophosphatase (n-terminal core)"/>
    <property type="match status" value="1"/>
</dbReference>
<protein>
    <submittedName>
        <fullName evidence="3">Bifunctional oligoribonuclease and PAP phosphatase NrnA</fullName>
        <ecNumber evidence="3">3.1.-.-</ecNumber>
    </submittedName>
</protein>
<reference evidence="3 4" key="1">
    <citation type="submission" date="2015-09" db="EMBL/GenBank/DDBJ databases">
        <title>Draft genome sequence of a Caloramator mitchellensis, a moderate thermophile from the Great Artesian Basin of Australia.</title>
        <authorList>
            <person name="Patel B.K."/>
        </authorList>
    </citation>
    <scope>NUCLEOTIDE SEQUENCE [LARGE SCALE GENOMIC DNA]</scope>
    <source>
        <strain evidence="3 4">VF08</strain>
    </source>
</reference>
<dbReference type="EC" id="3.1.-.-" evidence="3"/>
<accession>A0A0R3JTZ7</accession>
<feature type="domain" description="DHHA1" evidence="2">
    <location>
        <begin position="229"/>
        <end position="314"/>
    </location>
</feature>
<dbReference type="InterPro" id="IPR051319">
    <property type="entry name" value="Oligoribo/pAp-PDE_c-di-AMP_PDE"/>
</dbReference>
<gene>
    <name evidence="3" type="primary">nrnA_1</name>
    <name evidence="3" type="ORF">ABG79_01183</name>
</gene>